<dbReference type="STRING" id="313628.LNTAR_20258"/>
<keyword evidence="10" id="KW-1185">Reference proteome</keyword>
<comment type="similarity">
    <text evidence="2">Belongs to the OmpP1/FadL family.</text>
</comment>
<organism evidence="9 10">
    <name type="scientific">Lentisphaera araneosa HTCC2155</name>
    <dbReference type="NCBI Taxonomy" id="313628"/>
    <lineage>
        <taxon>Bacteria</taxon>
        <taxon>Pseudomonadati</taxon>
        <taxon>Lentisphaerota</taxon>
        <taxon>Lentisphaeria</taxon>
        <taxon>Lentisphaerales</taxon>
        <taxon>Lentisphaeraceae</taxon>
        <taxon>Lentisphaera</taxon>
    </lineage>
</organism>
<dbReference type="InterPro" id="IPR005017">
    <property type="entry name" value="OMPP1/FadL/TodX"/>
</dbReference>
<dbReference type="EMBL" id="ABCK01000008">
    <property type="protein sequence ID" value="EDM27576.1"/>
    <property type="molecule type" value="Genomic_DNA"/>
</dbReference>
<comment type="subcellular location">
    <subcellularLocation>
        <location evidence="1">Cell outer membrane</location>
        <topology evidence="1">Multi-pass membrane protein</topology>
    </subcellularLocation>
</comment>
<evidence type="ECO:0000256" key="7">
    <source>
        <dbReference type="ARBA" id="ARBA00023237"/>
    </source>
</evidence>
<accession>A6DKX4</accession>
<dbReference type="GO" id="GO:0015483">
    <property type="term" value="F:long-chain fatty acid transporting porin activity"/>
    <property type="evidence" value="ECO:0007669"/>
    <property type="project" value="TreeGrafter"/>
</dbReference>
<dbReference type="OrthoDB" id="9922at2"/>
<dbReference type="PANTHER" id="PTHR35093">
    <property type="entry name" value="OUTER MEMBRANE PROTEIN NMB0088-RELATED"/>
    <property type="match status" value="1"/>
</dbReference>
<evidence type="ECO:0000256" key="2">
    <source>
        <dbReference type="ARBA" id="ARBA00008163"/>
    </source>
</evidence>
<keyword evidence="3" id="KW-1134">Transmembrane beta strand</keyword>
<evidence type="ECO:0000256" key="4">
    <source>
        <dbReference type="ARBA" id="ARBA00022692"/>
    </source>
</evidence>
<dbReference type="AlphaFoldDB" id="A6DKX4"/>
<dbReference type="SUPFAM" id="SSF56935">
    <property type="entry name" value="Porins"/>
    <property type="match status" value="1"/>
</dbReference>
<dbReference type="Pfam" id="PF03349">
    <property type="entry name" value="Toluene_X"/>
    <property type="match status" value="1"/>
</dbReference>
<sequence length="389" mass="43161">MKKYYFAFAAFLGSALHATVALSTGTNQAALAGGGVAAPQDSTWVKLNPASIVGMGNRVDLSLEYLRPQNEIEMGSGGLPNAFESSVDDTGNLFFPHFSMVEQLDDQSAYGVALFVNSGYSSDYSGARSTPGHLGDYDRRLEYSSYKLSLVYAHEFNNGWRVGFGPNLSYARVKTDMLTLTTGQQTRGNNEWDDSFGVGFQLAVHREWDRFAFGMSYTSRVWFSEFGKYEDVTTHPLDMPNILQTGIAYKLRDNLTWTFDWQYLNWSSVKASGNDVTDGGFGWSNHNIFKTGLIWAVDEQWTLRGGYSWGEAPIDSEALFANAFAPIIIEHYLSAGFSYRVNEKWEIAGAYIHGFENSVTDNGGQIPLAEGTEVTSSVDIVNIGLTYYF</sequence>
<evidence type="ECO:0000313" key="10">
    <source>
        <dbReference type="Proteomes" id="UP000004947"/>
    </source>
</evidence>
<keyword evidence="4" id="KW-0812">Transmembrane</keyword>
<name>A6DKX4_9BACT</name>
<evidence type="ECO:0000313" key="9">
    <source>
        <dbReference type="EMBL" id="EDM27576.1"/>
    </source>
</evidence>
<evidence type="ECO:0000256" key="1">
    <source>
        <dbReference type="ARBA" id="ARBA00004571"/>
    </source>
</evidence>
<dbReference type="PANTHER" id="PTHR35093:SF8">
    <property type="entry name" value="OUTER MEMBRANE PROTEIN NMB0088-RELATED"/>
    <property type="match status" value="1"/>
</dbReference>
<dbReference type="GO" id="GO:0009279">
    <property type="term" value="C:cell outer membrane"/>
    <property type="evidence" value="ECO:0007669"/>
    <property type="project" value="UniProtKB-SubCell"/>
</dbReference>
<keyword evidence="5 8" id="KW-0732">Signal</keyword>
<proteinExistence type="inferred from homology"/>
<feature type="chain" id="PRO_5002694501" evidence="8">
    <location>
        <begin position="30"/>
        <end position="389"/>
    </location>
</feature>
<dbReference type="Gene3D" id="2.40.160.60">
    <property type="entry name" value="Outer membrane protein transport protein (OMPP1/FadL/TodX)"/>
    <property type="match status" value="1"/>
</dbReference>
<keyword evidence="7" id="KW-0998">Cell outer membrane</keyword>
<evidence type="ECO:0000256" key="5">
    <source>
        <dbReference type="ARBA" id="ARBA00022729"/>
    </source>
</evidence>
<evidence type="ECO:0000256" key="3">
    <source>
        <dbReference type="ARBA" id="ARBA00022452"/>
    </source>
</evidence>
<gene>
    <name evidence="9" type="ORF">LNTAR_20258</name>
</gene>
<protein>
    <submittedName>
        <fullName evidence="9">Putative long-chain fatty acid transport protein</fullName>
    </submittedName>
</protein>
<dbReference type="RefSeq" id="WP_007278536.1">
    <property type="nucleotide sequence ID" value="NZ_ABCK01000008.1"/>
</dbReference>
<dbReference type="eggNOG" id="COG2067">
    <property type="taxonomic scope" value="Bacteria"/>
</dbReference>
<feature type="signal peptide" evidence="8">
    <location>
        <begin position="1"/>
        <end position="29"/>
    </location>
</feature>
<dbReference type="Proteomes" id="UP000004947">
    <property type="component" value="Unassembled WGS sequence"/>
</dbReference>
<keyword evidence="6" id="KW-0472">Membrane</keyword>
<evidence type="ECO:0000256" key="6">
    <source>
        <dbReference type="ARBA" id="ARBA00023136"/>
    </source>
</evidence>
<reference evidence="9 10" key="1">
    <citation type="journal article" date="2010" name="J. Bacteriol.">
        <title>Genome sequence of Lentisphaera araneosa HTCC2155T, the type species of the order Lentisphaerales in the phylum Lentisphaerae.</title>
        <authorList>
            <person name="Thrash J.C."/>
            <person name="Cho J.C."/>
            <person name="Vergin K.L."/>
            <person name="Morris R.M."/>
            <person name="Giovannoni S.J."/>
        </authorList>
    </citation>
    <scope>NUCLEOTIDE SEQUENCE [LARGE SCALE GENOMIC DNA]</scope>
    <source>
        <strain evidence="9 10">HTCC2155</strain>
    </source>
</reference>
<comment type="caution">
    <text evidence="9">The sequence shown here is derived from an EMBL/GenBank/DDBJ whole genome shotgun (WGS) entry which is preliminary data.</text>
</comment>
<evidence type="ECO:0000256" key="8">
    <source>
        <dbReference type="SAM" id="SignalP"/>
    </source>
</evidence>